<dbReference type="SUPFAM" id="SSF46894">
    <property type="entry name" value="C-terminal effector domain of the bipartite response regulators"/>
    <property type="match status" value="1"/>
</dbReference>
<dbReference type="SUPFAM" id="SSF52172">
    <property type="entry name" value="CheY-like"/>
    <property type="match status" value="1"/>
</dbReference>
<dbReference type="Gene3D" id="3.40.50.2300">
    <property type="match status" value="1"/>
</dbReference>
<feature type="modified residue" description="4-aspartylphosphate" evidence="8">
    <location>
        <position position="53"/>
    </location>
</feature>
<dbReference type="InterPro" id="IPR001867">
    <property type="entry name" value="OmpR/PhoB-type_DNA-bd"/>
</dbReference>
<dbReference type="InterPro" id="IPR039420">
    <property type="entry name" value="WalR-like"/>
</dbReference>
<dbReference type="FunFam" id="1.10.10.10:FF:000018">
    <property type="entry name" value="DNA-binding response regulator ResD"/>
    <property type="match status" value="1"/>
</dbReference>
<dbReference type="PANTHER" id="PTHR48111">
    <property type="entry name" value="REGULATOR OF RPOS"/>
    <property type="match status" value="1"/>
</dbReference>
<sequence>MNISKILIIEDDEQINDLIRDTLKKENYDITQCFNGRDALCKSYNDFQLIILDIMLPYVDGIDVLREIRKKSTLPIIILSAKTEECDRITGLTLGADDYMIKPFSPKELTARVKSQLRRYIKYNQNTSSYSCLQHEKLELDTLAHKVFKANRELNLTPKEFELLKLFLENPKQVFTKAQIFSRVWGDDYLKDDNTVMVTIKRLRDKIEDMPKQPKYILTVWGIGYKLGD</sequence>
<dbReference type="GO" id="GO:0000976">
    <property type="term" value="F:transcription cis-regulatory region binding"/>
    <property type="evidence" value="ECO:0007669"/>
    <property type="project" value="TreeGrafter"/>
</dbReference>
<dbReference type="InterPro" id="IPR011006">
    <property type="entry name" value="CheY-like_superfamily"/>
</dbReference>
<dbReference type="Gene3D" id="1.10.10.10">
    <property type="entry name" value="Winged helix-like DNA-binding domain superfamily/Winged helix DNA-binding domain"/>
    <property type="match status" value="1"/>
</dbReference>
<dbReference type="OrthoDB" id="9790442at2"/>
<evidence type="ECO:0000256" key="1">
    <source>
        <dbReference type="ARBA" id="ARBA00018672"/>
    </source>
</evidence>
<dbReference type="PROSITE" id="PS50110">
    <property type="entry name" value="RESPONSE_REGULATORY"/>
    <property type="match status" value="1"/>
</dbReference>
<dbReference type="InterPro" id="IPR036388">
    <property type="entry name" value="WH-like_DNA-bd_sf"/>
</dbReference>
<dbReference type="GO" id="GO:0000156">
    <property type="term" value="F:phosphorelay response regulator activity"/>
    <property type="evidence" value="ECO:0007669"/>
    <property type="project" value="TreeGrafter"/>
</dbReference>
<dbReference type="PROSITE" id="PS51755">
    <property type="entry name" value="OMPR_PHOB"/>
    <property type="match status" value="1"/>
</dbReference>
<evidence type="ECO:0000259" key="11">
    <source>
        <dbReference type="PROSITE" id="PS51755"/>
    </source>
</evidence>
<dbReference type="CDD" id="cd00383">
    <property type="entry name" value="trans_reg_C"/>
    <property type="match status" value="1"/>
</dbReference>
<keyword evidence="3" id="KW-0902">Two-component regulatory system</keyword>
<evidence type="ECO:0000256" key="7">
    <source>
        <dbReference type="ARBA" id="ARBA00024867"/>
    </source>
</evidence>
<keyword evidence="13" id="KW-1185">Reference proteome</keyword>
<gene>
    <name evidence="12" type="primary">sphR_1</name>
    <name evidence="12" type="ORF">CLLU_20540</name>
</gene>
<keyword evidence="5 9" id="KW-0238">DNA-binding</keyword>
<dbReference type="AlphaFoldDB" id="A0A2T0BM23"/>
<evidence type="ECO:0000313" key="13">
    <source>
        <dbReference type="Proteomes" id="UP000237798"/>
    </source>
</evidence>
<proteinExistence type="predicted"/>
<dbReference type="Pfam" id="PF00072">
    <property type="entry name" value="Response_reg"/>
    <property type="match status" value="1"/>
</dbReference>
<reference evidence="12 13" key="1">
    <citation type="submission" date="2018-03" db="EMBL/GenBank/DDBJ databases">
        <title>Genome sequence of Clostridium luticellarii DSM 29923.</title>
        <authorList>
            <person name="Poehlein A."/>
            <person name="Daniel R."/>
        </authorList>
    </citation>
    <scope>NUCLEOTIDE SEQUENCE [LARGE SCALE GENOMIC DNA]</scope>
    <source>
        <strain evidence="12 13">DSM 29923</strain>
    </source>
</reference>
<dbReference type="Pfam" id="PF00486">
    <property type="entry name" value="Trans_reg_C"/>
    <property type="match status" value="1"/>
</dbReference>
<comment type="caution">
    <text evidence="12">The sequence shown here is derived from an EMBL/GenBank/DDBJ whole genome shotgun (WGS) entry which is preliminary data.</text>
</comment>
<dbReference type="InterPro" id="IPR001789">
    <property type="entry name" value="Sig_transdc_resp-reg_receiver"/>
</dbReference>
<dbReference type="GO" id="GO:0005829">
    <property type="term" value="C:cytosol"/>
    <property type="evidence" value="ECO:0007669"/>
    <property type="project" value="TreeGrafter"/>
</dbReference>
<dbReference type="EMBL" id="PVXP01000028">
    <property type="protein sequence ID" value="PRR84931.1"/>
    <property type="molecule type" value="Genomic_DNA"/>
</dbReference>
<keyword evidence="4" id="KW-0805">Transcription regulation</keyword>
<dbReference type="SMART" id="SM00862">
    <property type="entry name" value="Trans_reg_C"/>
    <property type="match status" value="1"/>
</dbReference>
<feature type="domain" description="OmpR/PhoB-type" evidence="11">
    <location>
        <begin position="130"/>
        <end position="229"/>
    </location>
</feature>
<organism evidence="12 13">
    <name type="scientific">Clostridium luticellarii</name>
    <dbReference type="NCBI Taxonomy" id="1691940"/>
    <lineage>
        <taxon>Bacteria</taxon>
        <taxon>Bacillati</taxon>
        <taxon>Bacillota</taxon>
        <taxon>Clostridia</taxon>
        <taxon>Eubacteriales</taxon>
        <taxon>Clostridiaceae</taxon>
        <taxon>Clostridium</taxon>
    </lineage>
</organism>
<dbReference type="RefSeq" id="WP_106009644.1">
    <property type="nucleotide sequence ID" value="NZ_JALCPJ010000039.1"/>
</dbReference>
<evidence type="ECO:0000256" key="6">
    <source>
        <dbReference type="ARBA" id="ARBA00023163"/>
    </source>
</evidence>
<dbReference type="GO" id="GO:0006355">
    <property type="term" value="P:regulation of DNA-templated transcription"/>
    <property type="evidence" value="ECO:0007669"/>
    <property type="project" value="InterPro"/>
</dbReference>
<evidence type="ECO:0000256" key="8">
    <source>
        <dbReference type="PROSITE-ProRule" id="PRU00169"/>
    </source>
</evidence>
<evidence type="ECO:0000256" key="5">
    <source>
        <dbReference type="ARBA" id="ARBA00023125"/>
    </source>
</evidence>
<feature type="DNA-binding region" description="OmpR/PhoB-type" evidence="9">
    <location>
        <begin position="130"/>
        <end position="229"/>
    </location>
</feature>
<name>A0A2T0BM23_9CLOT</name>
<evidence type="ECO:0000256" key="4">
    <source>
        <dbReference type="ARBA" id="ARBA00023015"/>
    </source>
</evidence>
<dbReference type="SMART" id="SM00448">
    <property type="entry name" value="REC"/>
    <property type="match status" value="1"/>
</dbReference>
<feature type="domain" description="Response regulatory" evidence="10">
    <location>
        <begin position="5"/>
        <end position="117"/>
    </location>
</feature>
<dbReference type="GO" id="GO:0032993">
    <property type="term" value="C:protein-DNA complex"/>
    <property type="evidence" value="ECO:0007669"/>
    <property type="project" value="TreeGrafter"/>
</dbReference>
<evidence type="ECO:0000256" key="9">
    <source>
        <dbReference type="PROSITE-ProRule" id="PRU01091"/>
    </source>
</evidence>
<accession>A0A2T0BM23</accession>
<dbReference type="Gene3D" id="6.10.250.690">
    <property type="match status" value="1"/>
</dbReference>
<dbReference type="Proteomes" id="UP000237798">
    <property type="component" value="Unassembled WGS sequence"/>
</dbReference>
<evidence type="ECO:0000313" key="12">
    <source>
        <dbReference type="EMBL" id="PRR84931.1"/>
    </source>
</evidence>
<dbReference type="PANTHER" id="PTHR48111:SF26">
    <property type="entry name" value="STAGE 0 SPORULATION PROTEIN A HOMOLOG"/>
    <property type="match status" value="1"/>
</dbReference>
<comment type="function">
    <text evidence="7">May play the central regulatory role in sporulation. It may be an element of the effector pathway responsible for the activation of sporulation genes in response to nutritional stress. Spo0A may act in concert with spo0H (a sigma factor) to control the expression of some genes that are critical to the sporulation process.</text>
</comment>
<evidence type="ECO:0000256" key="3">
    <source>
        <dbReference type="ARBA" id="ARBA00023012"/>
    </source>
</evidence>
<protein>
    <recommendedName>
        <fullName evidence="1">Stage 0 sporulation protein A homolog</fullName>
    </recommendedName>
</protein>
<keyword evidence="2 8" id="KW-0597">Phosphoprotein</keyword>
<dbReference type="InterPro" id="IPR016032">
    <property type="entry name" value="Sig_transdc_resp-reg_C-effctor"/>
</dbReference>
<keyword evidence="6" id="KW-0804">Transcription</keyword>
<evidence type="ECO:0000259" key="10">
    <source>
        <dbReference type="PROSITE" id="PS50110"/>
    </source>
</evidence>
<evidence type="ECO:0000256" key="2">
    <source>
        <dbReference type="ARBA" id="ARBA00022553"/>
    </source>
</evidence>